<evidence type="ECO:0000313" key="2">
    <source>
        <dbReference type="EMBL" id="TKR30758.1"/>
    </source>
</evidence>
<reference evidence="2 3" key="1">
    <citation type="submission" date="2019-04" db="EMBL/GenBank/DDBJ databases">
        <title>Reference strain of H23.</title>
        <authorList>
            <person name="Luo X."/>
        </authorList>
    </citation>
    <scope>NUCLEOTIDE SEQUENCE [LARGE SCALE GENOMIC DNA]</scope>
    <source>
        <strain evidence="2 3">H23</strain>
    </source>
</reference>
<evidence type="ECO:0000313" key="3">
    <source>
        <dbReference type="Proteomes" id="UP000308707"/>
    </source>
</evidence>
<dbReference type="InterPro" id="IPR036374">
    <property type="entry name" value="OxRdtase_Mopterin-bd_sf"/>
</dbReference>
<dbReference type="OrthoDB" id="482420at2"/>
<evidence type="ECO:0000256" key="1">
    <source>
        <dbReference type="SAM" id="SignalP"/>
    </source>
</evidence>
<dbReference type="Proteomes" id="UP000308707">
    <property type="component" value="Unassembled WGS sequence"/>
</dbReference>
<gene>
    <name evidence="2" type="ORF">FCE95_11710</name>
</gene>
<dbReference type="Gene3D" id="3.90.420.10">
    <property type="entry name" value="Oxidoreductase, molybdopterin-binding domain"/>
    <property type="match status" value="1"/>
</dbReference>
<dbReference type="EMBL" id="SZUA01000002">
    <property type="protein sequence ID" value="TKR30758.1"/>
    <property type="molecule type" value="Genomic_DNA"/>
</dbReference>
<accession>A0A4U5JQM1</accession>
<organism evidence="2 3">
    <name type="scientific">Luteimonas gilva</name>
    <dbReference type="NCBI Taxonomy" id="2572684"/>
    <lineage>
        <taxon>Bacteria</taxon>
        <taxon>Pseudomonadati</taxon>
        <taxon>Pseudomonadota</taxon>
        <taxon>Gammaproteobacteria</taxon>
        <taxon>Lysobacterales</taxon>
        <taxon>Lysobacteraceae</taxon>
        <taxon>Luteimonas</taxon>
    </lineage>
</organism>
<sequence>MTTAEKTLRLTLGFALAAGLSACAGARPVREAAPEPAGHGGHASEPFAPSPFAVPLDAATLAKLPRETVQAAAHGESLDCEGVALDALLRATGALPADKLPGPQLARYVLVGARDGYRVLYSLAELDPGTGKRRALLVDRCNGAALGEEDGPLRLIAPEDARPARWVRQVKSITVVTAP</sequence>
<comment type="caution">
    <text evidence="2">The sequence shown here is derived from an EMBL/GenBank/DDBJ whole genome shotgun (WGS) entry which is preliminary data.</text>
</comment>
<protein>
    <submittedName>
        <fullName evidence="2">Molybdopterin-binding oxidoreductase</fullName>
    </submittedName>
</protein>
<keyword evidence="1" id="KW-0732">Signal</keyword>
<dbReference type="PROSITE" id="PS51257">
    <property type="entry name" value="PROKAR_LIPOPROTEIN"/>
    <property type="match status" value="1"/>
</dbReference>
<dbReference type="AlphaFoldDB" id="A0A4U5JQM1"/>
<feature type="chain" id="PRO_5020634467" evidence="1">
    <location>
        <begin position="27"/>
        <end position="179"/>
    </location>
</feature>
<keyword evidence="3" id="KW-1185">Reference proteome</keyword>
<name>A0A4U5JQM1_9GAMM</name>
<proteinExistence type="predicted"/>
<dbReference type="RefSeq" id="WP_137267189.1">
    <property type="nucleotide sequence ID" value="NZ_SZUA01000002.1"/>
</dbReference>
<feature type="signal peptide" evidence="1">
    <location>
        <begin position="1"/>
        <end position="26"/>
    </location>
</feature>
<dbReference type="SUPFAM" id="SSF56524">
    <property type="entry name" value="Oxidoreductase molybdopterin-binding domain"/>
    <property type="match status" value="1"/>
</dbReference>